<protein>
    <recommendedName>
        <fullName evidence="3">Haloacid dehalogenase</fullName>
    </recommendedName>
</protein>
<accession>A0A2G6KLP3</accession>
<sequence>MSSILSSQRMVITDLDGTLLSSDRTVSLCDLTTLKSLETQGIIRVIATGRSLYSAYRVLPKDFPIDYLVFSSGAGIVDWIRQELLLSCHLLRQEIEETTALLLQHGLDFMIHQAIPDNHHFWYHSTGQHNPDFIRRCDLYRDFASPFHESILPLEQACQFLTIEPEKNATPTYQMLKSSLPSLHVIRTTSPLDGTSSWFEIFPKSVSKASASEWLARRHRIAPANTLGLGNDYNDIEILQWAGQSFVVANAPHDLKESYPVVASHNDNGFSDAVKKWISC</sequence>
<dbReference type="Gene3D" id="3.30.1240.10">
    <property type="match status" value="1"/>
</dbReference>
<dbReference type="GO" id="GO:0000287">
    <property type="term" value="F:magnesium ion binding"/>
    <property type="evidence" value="ECO:0007669"/>
    <property type="project" value="TreeGrafter"/>
</dbReference>
<proteinExistence type="predicted"/>
<organism evidence="1 2">
    <name type="scientific">candidate division KSB3 bacterium</name>
    <dbReference type="NCBI Taxonomy" id="2044937"/>
    <lineage>
        <taxon>Bacteria</taxon>
        <taxon>candidate division KSB3</taxon>
    </lineage>
</organism>
<evidence type="ECO:0000313" key="2">
    <source>
        <dbReference type="Proteomes" id="UP000230821"/>
    </source>
</evidence>
<dbReference type="PANTHER" id="PTHR10000:SF8">
    <property type="entry name" value="HAD SUPERFAMILY HYDROLASE-LIKE, TYPE 3"/>
    <property type="match status" value="1"/>
</dbReference>
<dbReference type="SUPFAM" id="SSF56784">
    <property type="entry name" value="HAD-like"/>
    <property type="match status" value="1"/>
</dbReference>
<dbReference type="AlphaFoldDB" id="A0A2G6KLP3"/>
<dbReference type="GO" id="GO:0016791">
    <property type="term" value="F:phosphatase activity"/>
    <property type="evidence" value="ECO:0007669"/>
    <property type="project" value="TreeGrafter"/>
</dbReference>
<dbReference type="Pfam" id="PF08282">
    <property type="entry name" value="Hydrolase_3"/>
    <property type="match status" value="1"/>
</dbReference>
<dbReference type="PANTHER" id="PTHR10000">
    <property type="entry name" value="PHOSPHOSERINE PHOSPHATASE"/>
    <property type="match status" value="1"/>
</dbReference>
<gene>
    <name evidence="1" type="ORF">CSA56_00640</name>
</gene>
<dbReference type="InterPro" id="IPR023214">
    <property type="entry name" value="HAD_sf"/>
</dbReference>
<reference evidence="1 2" key="1">
    <citation type="submission" date="2017-10" db="EMBL/GenBank/DDBJ databases">
        <title>Novel microbial diversity and functional potential in the marine mammal oral microbiome.</title>
        <authorList>
            <person name="Dudek N.K."/>
            <person name="Sun C.L."/>
            <person name="Burstein D."/>
            <person name="Kantor R.S."/>
            <person name="Aliaga Goltsman D.S."/>
            <person name="Bik E.M."/>
            <person name="Thomas B.C."/>
            <person name="Banfield J.F."/>
            <person name="Relman D.A."/>
        </authorList>
    </citation>
    <scope>NUCLEOTIDE SEQUENCE [LARGE SCALE GENOMIC DNA]</scope>
    <source>
        <strain evidence="1">DOLJORAL78_47_16</strain>
    </source>
</reference>
<comment type="caution">
    <text evidence="1">The sequence shown here is derived from an EMBL/GenBank/DDBJ whole genome shotgun (WGS) entry which is preliminary data.</text>
</comment>
<dbReference type="Gene3D" id="3.40.50.1000">
    <property type="entry name" value="HAD superfamily/HAD-like"/>
    <property type="match status" value="1"/>
</dbReference>
<dbReference type="EMBL" id="PDSK01000020">
    <property type="protein sequence ID" value="PIE36310.1"/>
    <property type="molecule type" value="Genomic_DNA"/>
</dbReference>
<evidence type="ECO:0008006" key="3">
    <source>
        <dbReference type="Google" id="ProtNLM"/>
    </source>
</evidence>
<dbReference type="GO" id="GO:0005829">
    <property type="term" value="C:cytosol"/>
    <property type="evidence" value="ECO:0007669"/>
    <property type="project" value="TreeGrafter"/>
</dbReference>
<dbReference type="Proteomes" id="UP000230821">
    <property type="component" value="Unassembled WGS sequence"/>
</dbReference>
<dbReference type="InterPro" id="IPR036412">
    <property type="entry name" value="HAD-like_sf"/>
</dbReference>
<evidence type="ECO:0000313" key="1">
    <source>
        <dbReference type="EMBL" id="PIE36310.1"/>
    </source>
</evidence>
<name>A0A2G6KLP3_9BACT</name>